<protein>
    <submittedName>
        <fullName evidence="3">Polyamine-modulated factor 1-binding protein 1 isoform X1</fullName>
    </submittedName>
</protein>
<proteinExistence type="predicted"/>
<gene>
    <name evidence="3" type="ORF">DAT39_008969</name>
</gene>
<reference evidence="3" key="1">
    <citation type="submission" date="2020-07" db="EMBL/GenBank/DDBJ databases">
        <title>Clarias magur genome sequencing, assembly and annotation.</title>
        <authorList>
            <person name="Kushwaha B."/>
            <person name="Kumar R."/>
            <person name="Das P."/>
            <person name="Joshi C.G."/>
            <person name="Kumar D."/>
            <person name="Nagpure N.S."/>
            <person name="Pandey M."/>
            <person name="Agarwal S."/>
            <person name="Srivastava S."/>
            <person name="Singh M."/>
            <person name="Sahoo L."/>
            <person name="Jayasankar P."/>
            <person name="Meher P.K."/>
            <person name="Koringa P.G."/>
            <person name="Iquebal M.A."/>
            <person name="Das S.P."/>
            <person name="Bit A."/>
            <person name="Patnaik S."/>
            <person name="Patel N."/>
            <person name="Shah T.M."/>
            <person name="Hinsu A."/>
            <person name="Jena J.K."/>
        </authorList>
    </citation>
    <scope>NUCLEOTIDE SEQUENCE</scope>
    <source>
        <strain evidence="3">CIFAMagur01</strain>
        <tissue evidence="3">Testis</tissue>
    </source>
</reference>
<evidence type="ECO:0000313" key="3">
    <source>
        <dbReference type="EMBL" id="KAF5901291.1"/>
    </source>
</evidence>
<dbReference type="OrthoDB" id="6350415at2759"/>
<keyword evidence="4" id="KW-1185">Reference proteome</keyword>
<evidence type="ECO:0000313" key="4">
    <source>
        <dbReference type="Proteomes" id="UP000727407"/>
    </source>
</evidence>
<dbReference type="PANTHER" id="PTHR18881">
    <property type="entry name" value="POLYAMINE-MODULATED FACTOR 1-BINDING PROTEIN 1-RELATED"/>
    <property type="match status" value="1"/>
</dbReference>
<comment type="caution">
    <text evidence="3">The sequence shown here is derived from an EMBL/GenBank/DDBJ whole genome shotgun (WGS) entry which is preliminary data.</text>
</comment>
<evidence type="ECO:0000256" key="2">
    <source>
        <dbReference type="SAM" id="MobiDB-lite"/>
    </source>
</evidence>
<feature type="region of interest" description="Disordered" evidence="2">
    <location>
        <begin position="337"/>
        <end position="368"/>
    </location>
</feature>
<dbReference type="GO" id="GO:0007283">
    <property type="term" value="P:spermatogenesis"/>
    <property type="evidence" value="ECO:0007669"/>
    <property type="project" value="TreeGrafter"/>
</dbReference>
<organism evidence="3 4">
    <name type="scientific">Clarias magur</name>
    <name type="common">Asian catfish</name>
    <name type="synonym">Macropteronotus magur</name>
    <dbReference type="NCBI Taxonomy" id="1594786"/>
    <lineage>
        <taxon>Eukaryota</taxon>
        <taxon>Metazoa</taxon>
        <taxon>Chordata</taxon>
        <taxon>Craniata</taxon>
        <taxon>Vertebrata</taxon>
        <taxon>Euteleostomi</taxon>
        <taxon>Actinopterygii</taxon>
        <taxon>Neopterygii</taxon>
        <taxon>Teleostei</taxon>
        <taxon>Ostariophysi</taxon>
        <taxon>Siluriformes</taxon>
        <taxon>Clariidae</taxon>
        <taxon>Clarias</taxon>
    </lineage>
</organism>
<feature type="compositionally biased region" description="Polar residues" evidence="2">
    <location>
        <begin position="351"/>
        <end position="368"/>
    </location>
</feature>
<dbReference type="PANTHER" id="PTHR18881:SF2">
    <property type="entry name" value="POLYAMINE-MODULATED FACTOR 1-BINDING PROTEIN 1"/>
    <property type="match status" value="1"/>
</dbReference>
<name>A0A8J4X4F7_CLAMG</name>
<dbReference type="EMBL" id="QNUK01000115">
    <property type="protein sequence ID" value="KAF5901291.1"/>
    <property type="molecule type" value="Genomic_DNA"/>
</dbReference>
<sequence>MRRLQELMRKLQADAVCEAQSRQADVDALELRVTELEDQLEAARRQCVQKEQKRDALLRQSEADLVQAREKIRGKASEAERHVTTAQALQADLRQAKKEKREREAECGKLRAQLLQTREELKETRTGCRDSAQELARLEEKVLLLEGGHQRAQEQLAERVAEVVRSEQTQRRLTAELRRVQERLESSEQELHDCRTQMEQVKLEAGSSRQAQISGQQEALRLQQENQELQEELSSTKASVKHMQEQIQRSARHRSSSVVLSDSRVRGPSVGVKRAAGARSALGSAAARHPAVQQADEKLGLRIRDQSKKVIHLTAEKDHLQENVEKLQAEIRRLRTELDEQRMETERYKAFQSQSASEQLRSRQPSAL</sequence>
<dbReference type="InterPro" id="IPR037391">
    <property type="entry name" value="PMF1-bd"/>
</dbReference>
<evidence type="ECO:0000256" key="1">
    <source>
        <dbReference type="SAM" id="Coils"/>
    </source>
</evidence>
<feature type="compositionally biased region" description="Basic and acidic residues" evidence="2">
    <location>
        <begin position="337"/>
        <end position="349"/>
    </location>
</feature>
<keyword evidence="1" id="KW-0175">Coiled coil</keyword>
<dbReference type="Proteomes" id="UP000727407">
    <property type="component" value="Unassembled WGS sequence"/>
</dbReference>
<dbReference type="AlphaFoldDB" id="A0A8J4X4F7"/>
<accession>A0A8J4X4F7</accession>
<feature type="coiled-coil region" evidence="1">
    <location>
        <begin position="19"/>
        <end position="246"/>
    </location>
</feature>